<dbReference type="NCBIfam" id="TIGR01167">
    <property type="entry name" value="LPXTG_anchor"/>
    <property type="match status" value="1"/>
</dbReference>
<keyword evidence="4" id="KW-0572">Peptidoglycan-anchor</keyword>
<evidence type="ECO:0000256" key="1">
    <source>
        <dbReference type="ARBA" id="ARBA00022512"/>
    </source>
</evidence>
<dbReference type="GO" id="GO:0030288">
    <property type="term" value="C:outer membrane-bounded periplasmic space"/>
    <property type="evidence" value="ECO:0007669"/>
    <property type="project" value="TreeGrafter"/>
</dbReference>
<keyword evidence="3" id="KW-0732">Signal</keyword>
<proteinExistence type="predicted"/>
<sequence>MLQVDESGKTVLDENGQPLLEPSGGFLQVSGARVYYDTTLPAEKRILSIDIFDPETGTYKPLNTNENYYLVTNDFLAAGGDGYTMLGGPREEGPSMDTVFADYLTHADLSKYAVINPNSRTISISSADFAALNKKENAEDPTLNPLSPVTPSSVAEDLKTTIPVVSKVVTTPNGKVFFVSTRNEALKETEEVAEASAQTEVLPTTGDKASHAGLLGLGMLLTLFGLSGKHKGKEKY</sequence>
<dbReference type="Proteomes" id="UP000761167">
    <property type="component" value="Unassembled WGS sequence"/>
</dbReference>
<evidence type="ECO:0000256" key="4">
    <source>
        <dbReference type="ARBA" id="ARBA00023088"/>
    </source>
</evidence>
<dbReference type="SUPFAM" id="SSF55816">
    <property type="entry name" value="5'-nucleotidase (syn. UDP-sugar hydrolase), C-terminal domain"/>
    <property type="match status" value="1"/>
</dbReference>
<dbReference type="PANTHER" id="PTHR11575">
    <property type="entry name" value="5'-NUCLEOTIDASE-RELATED"/>
    <property type="match status" value="1"/>
</dbReference>
<evidence type="ECO:0000256" key="3">
    <source>
        <dbReference type="ARBA" id="ARBA00022729"/>
    </source>
</evidence>
<gene>
    <name evidence="6" type="ORF">KH363_08970</name>
</gene>
<dbReference type="PANTHER" id="PTHR11575:SF24">
    <property type="entry name" value="5'-NUCLEOTIDASE"/>
    <property type="match status" value="1"/>
</dbReference>
<dbReference type="GO" id="GO:0008253">
    <property type="term" value="F:5'-nucleotidase activity"/>
    <property type="evidence" value="ECO:0007669"/>
    <property type="project" value="TreeGrafter"/>
</dbReference>
<dbReference type="GO" id="GO:0008768">
    <property type="term" value="F:UDP-sugar diphosphatase activity"/>
    <property type="evidence" value="ECO:0007669"/>
    <property type="project" value="TreeGrafter"/>
</dbReference>
<dbReference type="InterPro" id="IPR019931">
    <property type="entry name" value="LPXTG_anchor"/>
</dbReference>
<dbReference type="Pfam" id="PF02872">
    <property type="entry name" value="5_nucleotid_C"/>
    <property type="match status" value="1"/>
</dbReference>
<dbReference type="AlphaFoldDB" id="A0A943SSD9"/>
<reference evidence="6" key="1">
    <citation type="submission" date="2021-02" db="EMBL/GenBank/DDBJ databases">
        <title>Infant gut strain persistence is associated with maternal origin, phylogeny, and functional potential including surface adhesion and iron acquisition.</title>
        <authorList>
            <person name="Lou Y.C."/>
        </authorList>
    </citation>
    <scope>NUCLEOTIDE SEQUENCE</scope>
    <source>
        <strain evidence="6">L3_060_000G1_dasL3_060_000G1_metabat.metabat.86_ sub</strain>
    </source>
</reference>
<evidence type="ECO:0000313" key="6">
    <source>
        <dbReference type="EMBL" id="MBS6537658.1"/>
    </source>
</evidence>
<keyword evidence="1" id="KW-0134">Cell wall</keyword>
<feature type="domain" description="Gram-positive cocci surface proteins LPxTG" evidence="5">
    <location>
        <begin position="202"/>
        <end position="236"/>
    </location>
</feature>
<name>A0A943SSD9_STRPA</name>
<comment type="caution">
    <text evidence="6">The sequence shown here is derived from an EMBL/GenBank/DDBJ whole genome shotgun (WGS) entry which is preliminary data.</text>
</comment>
<keyword evidence="2" id="KW-0964">Secreted</keyword>
<dbReference type="PROSITE" id="PS50847">
    <property type="entry name" value="GRAM_POS_ANCHORING"/>
    <property type="match status" value="1"/>
</dbReference>
<dbReference type="GO" id="GO:0009166">
    <property type="term" value="P:nucleotide catabolic process"/>
    <property type="evidence" value="ECO:0007669"/>
    <property type="project" value="InterPro"/>
</dbReference>
<evidence type="ECO:0000313" key="7">
    <source>
        <dbReference type="Proteomes" id="UP000761167"/>
    </source>
</evidence>
<dbReference type="InterPro" id="IPR036907">
    <property type="entry name" value="5'-Nucleotdase_C_sf"/>
</dbReference>
<dbReference type="Gene3D" id="3.90.780.10">
    <property type="entry name" value="5'-Nucleotidase, C-terminal domain"/>
    <property type="match status" value="1"/>
</dbReference>
<organism evidence="6 7">
    <name type="scientific">Streptococcus parasanguinis</name>
    <dbReference type="NCBI Taxonomy" id="1318"/>
    <lineage>
        <taxon>Bacteria</taxon>
        <taxon>Bacillati</taxon>
        <taxon>Bacillota</taxon>
        <taxon>Bacilli</taxon>
        <taxon>Lactobacillales</taxon>
        <taxon>Streptococcaceae</taxon>
        <taxon>Streptococcus</taxon>
    </lineage>
</organism>
<protein>
    <submittedName>
        <fullName evidence="6">5'-nucleotidase C-terminal domain-containing protein</fullName>
    </submittedName>
</protein>
<dbReference type="InterPro" id="IPR006179">
    <property type="entry name" value="5_nucleotidase/apyrase"/>
</dbReference>
<dbReference type="EMBL" id="JAGZZN010000096">
    <property type="protein sequence ID" value="MBS6537658.1"/>
    <property type="molecule type" value="Genomic_DNA"/>
</dbReference>
<accession>A0A943SSD9</accession>
<evidence type="ECO:0000256" key="2">
    <source>
        <dbReference type="ARBA" id="ARBA00022525"/>
    </source>
</evidence>
<dbReference type="InterPro" id="IPR008334">
    <property type="entry name" value="5'-Nucleotdase_C"/>
</dbReference>
<evidence type="ECO:0000259" key="5">
    <source>
        <dbReference type="PROSITE" id="PS50847"/>
    </source>
</evidence>